<proteinExistence type="inferred from homology"/>
<dbReference type="Gene3D" id="3.90.550.10">
    <property type="entry name" value="Spore Coat Polysaccharide Biosynthesis Protein SpsA, Chain A"/>
    <property type="match status" value="1"/>
</dbReference>
<dbReference type="CDD" id="cd06425">
    <property type="entry name" value="M1P_guanylylT_B_like_N"/>
    <property type="match status" value="1"/>
</dbReference>
<evidence type="ECO:0000256" key="5">
    <source>
        <dbReference type="ARBA" id="ARBA00022695"/>
    </source>
</evidence>
<keyword evidence="6" id="KW-0547">Nucleotide-binding</keyword>
<dbReference type="GO" id="GO:0009298">
    <property type="term" value="P:GDP-mannose biosynthetic process"/>
    <property type="evidence" value="ECO:0007669"/>
    <property type="project" value="InterPro"/>
</dbReference>
<comment type="pathway">
    <text evidence="1">Nucleotide-sugar biosynthesis; GDP-alpha-D-mannose biosynthesis; GDP-alpha-D-mannose from alpha-D-mannose 1-phosphate (GTP route): step 1/1.</text>
</comment>
<dbReference type="Gene3D" id="2.160.10.10">
    <property type="entry name" value="Hexapeptide repeat proteins"/>
    <property type="match status" value="1"/>
</dbReference>
<evidence type="ECO:0000256" key="7">
    <source>
        <dbReference type="ARBA" id="ARBA00023134"/>
    </source>
</evidence>
<dbReference type="EC" id="2.7.7.13" evidence="3"/>
<dbReference type="Pfam" id="PF25087">
    <property type="entry name" value="GMPPB_C"/>
    <property type="match status" value="1"/>
</dbReference>
<evidence type="ECO:0000313" key="10">
    <source>
        <dbReference type="EMBL" id="KAK9810857.1"/>
    </source>
</evidence>
<evidence type="ECO:0000313" key="11">
    <source>
        <dbReference type="Proteomes" id="UP001465755"/>
    </source>
</evidence>
<protein>
    <recommendedName>
        <fullName evidence="3">mannose-1-phosphate guanylyltransferase</fullName>
        <ecNumber evidence="3">2.7.7.13</ecNumber>
    </recommendedName>
</protein>
<dbReference type="FunFam" id="3.90.550.10:FF:000013">
    <property type="entry name" value="mannose-1-phosphate guanyltransferase beta"/>
    <property type="match status" value="1"/>
</dbReference>
<dbReference type="GO" id="GO:0005525">
    <property type="term" value="F:GTP binding"/>
    <property type="evidence" value="ECO:0007669"/>
    <property type="project" value="UniProtKB-KW"/>
</dbReference>
<feature type="domain" description="Nucleotidyl transferase" evidence="8">
    <location>
        <begin position="2"/>
        <end position="227"/>
    </location>
</feature>
<dbReference type="InterPro" id="IPR029044">
    <property type="entry name" value="Nucleotide-diphossugar_trans"/>
</dbReference>
<dbReference type="AlphaFoldDB" id="A0AAW1PQ50"/>
<keyword evidence="5" id="KW-0548">Nucleotidyltransferase</keyword>
<dbReference type="SUPFAM" id="SSF51161">
    <property type="entry name" value="Trimeric LpxA-like enzymes"/>
    <property type="match status" value="1"/>
</dbReference>
<evidence type="ECO:0000256" key="6">
    <source>
        <dbReference type="ARBA" id="ARBA00022741"/>
    </source>
</evidence>
<keyword evidence="4" id="KW-0808">Transferase</keyword>
<evidence type="ECO:0000259" key="8">
    <source>
        <dbReference type="Pfam" id="PF00483"/>
    </source>
</evidence>
<dbReference type="SUPFAM" id="SSF53448">
    <property type="entry name" value="Nucleotide-diphospho-sugar transferases"/>
    <property type="match status" value="1"/>
</dbReference>
<dbReference type="InterPro" id="IPR056729">
    <property type="entry name" value="GMPPB_C"/>
</dbReference>
<keyword evidence="7" id="KW-0342">GTP-binding</keyword>
<feature type="domain" description="Mannose-1-phosphate guanyltransferase C-terminal" evidence="9">
    <location>
        <begin position="251"/>
        <end position="359"/>
    </location>
</feature>
<dbReference type="InterPro" id="IPR011004">
    <property type="entry name" value="Trimer_LpxA-like_sf"/>
</dbReference>
<dbReference type="Proteomes" id="UP001465755">
    <property type="component" value="Unassembled WGS sequence"/>
</dbReference>
<reference evidence="10 11" key="1">
    <citation type="journal article" date="2024" name="Nat. Commun.">
        <title>Phylogenomics reveals the evolutionary origins of lichenization in chlorophyte algae.</title>
        <authorList>
            <person name="Puginier C."/>
            <person name="Libourel C."/>
            <person name="Otte J."/>
            <person name="Skaloud P."/>
            <person name="Haon M."/>
            <person name="Grisel S."/>
            <person name="Petersen M."/>
            <person name="Berrin J.G."/>
            <person name="Delaux P.M."/>
            <person name="Dal Grande F."/>
            <person name="Keller J."/>
        </authorList>
    </citation>
    <scope>NUCLEOTIDE SEQUENCE [LARGE SCALE GENOMIC DNA]</scope>
    <source>
        <strain evidence="10 11">SAG 2036</strain>
    </source>
</reference>
<accession>A0AAW1PQ50</accession>
<name>A0AAW1PQ50_9CHLO</name>
<dbReference type="Pfam" id="PF00483">
    <property type="entry name" value="NTP_transferase"/>
    <property type="match status" value="1"/>
</dbReference>
<evidence type="ECO:0000256" key="3">
    <source>
        <dbReference type="ARBA" id="ARBA00012387"/>
    </source>
</evidence>
<dbReference type="InterPro" id="IPR050486">
    <property type="entry name" value="Mannose-1P_guanyltransferase"/>
</dbReference>
<dbReference type="PANTHER" id="PTHR22572">
    <property type="entry name" value="SUGAR-1-PHOSPHATE GUANYL TRANSFERASE"/>
    <property type="match status" value="1"/>
</dbReference>
<evidence type="ECO:0000259" key="9">
    <source>
        <dbReference type="Pfam" id="PF25087"/>
    </source>
</evidence>
<dbReference type="EMBL" id="JALJOQ010000013">
    <property type="protein sequence ID" value="KAK9810857.1"/>
    <property type="molecule type" value="Genomic_DNA"/>
</dbReference>
<evidence type="ECO:0000256" key="2">
    <source>
        <dbReference type="ARBA" id="ARBA00007274"/>
    </source>
</evidence>
<comment type="caution">
    <text evidence="10">The sequence shown here is derived from an EMBL/GenBank/DDBJ whole genome shotgun (WGS) entry which is preliminary data.</text>
</comment>
<evidence type="ECO:0000256" key="4">
    <source>
        <dbReference type="ARBA" id="ARBA00022679"/>
    </source>
</evidence>
<evidence type="ECO:0000256" key="1">
    <source>
        <dbReference type="ARBA" id="ARBA00004823"/>
    </source>
</evidence>
<keyword evidence="11" id="KW-1185">Reference proteome</keyword>
<comment type="similarity">
    <text evidence="2">Belongs to the transferase hexapeptide repeat family.</text>
</comment>
<dbReference type="GO" id="GO:0004475">
    <property type="term" value="F:mannose-1-phosphate guanylyltransferase (GTP) activity"/>
    <property type="evidence" value="ECO:0007669"/>
    <property type="project" value="UniProtKB-EC"/>
</dbReference>
<gene>
    <name evidence="10" type="ORF">WJX73_002434</name>
</gene>
<sequence>MKALILVGGYGTRLRPLTLTVPKPIVDFANKPMIIHQIEALKDAGCSEVVLAINYQPKVMMDFLAEWERKLEIKISCSQEKEPMGTAGPLALAREILDDGSGDPFFVLNSDVICEYPLKEMLAFHRRNRAEGTILVTQVEDPSKYGVVVMDADSRVERFVEKPKTFVGDKINAGIYVLSPKVLERIELRPTSIEKETFPLITRDRGLFAFTLQGYWMDVGQPKDYLTGLGLHLSSVRRREPELLASGDSFVGDNIVHPTAKIGKDCRIGPNVSIGIECEIANGVRISNSVLLHRVKVRDYSRIADSIIGWGSSTGRWTRIDNKCVIGEDVHVREEVFLNGAIILPHKEIKETILEPGTIIM</sequence>
<dbReference type="InterPro" id="IPR005835">
    <property type="entry name" value="NTP_transferase_dom"/>
</dbReference>
<organism evidence="10 11">
    <name type="scientific">Symbiochloris irregularis</name>
    <dbReference type="NCBI Taxonomy" id="706552"/>
    <lineage>
        <taxon>Eukaryota</taxon>
        <taxon>Viridiplantae</taxon>
        <taxon>Chlorophyta</taxon>
        <taxon>core chlorophytes</taxon>
        <taxon>Trebouxiophyceae</taxon>
        <taxon>Trebouxiales</taxon>
        <taxon>Trebouxiaceae</taxon>
        <taxon>Symbiochloris</taxon>
    </lineage>
</organism>
<dbReference type="InterPro" id="IPR045233">
    <property type="entry name" value="GMPPB_N"/>
</dbReference>